<dbReference type="SUPFAM" id="SSF52540">
    <property type="entry name" value="P-loop containing nucleoside triphosphate hydrolases"/>
    <property type="match status" value="1"/>
</dbReference>
<dbReference type="InterPro" id="IPR027417">
    <property type="entry name" value="P-loop_NTPase"/>
</dbReference>
<proteinExistence type="predicted"/>
<organism evidence="1 2">
    <name type="scientific">Pararhodobacter marinus</name>
    <dbReference type="NCBI Taxonomy" id="2184063"/>
    <lineage>
        <taxon>Bacteria</taxon>
        <taxon>Pseudomonadati</taxon>
        <taxon>Pseudomonadota</taxon>
        <taxon>Alphaproteobacteria</taxon>
        <taxon>Rhodobacterales</taxon>
        <taxon>Paracoccaceae</taxon>
        <taxon>Pararhodobacter</taxon>
    </lineage>
</organism>
<sequence length="311" mass="35474">MKAVIHIGTQKTGTTTIQSFLALNRPALSSQGLRFEPFTPRNPAQMELGLTAIIRSGGELEAANKLYAMGVKGRASQEAYVDRFEAMLSKGVRTWPEHTYLASSEQIHAWCHTLDRMQALHDTLNRHFDSVRYIVYYRPQDEFMLSTYSEAIKRGEFQTLDQHIDTMLPKMNFFRRARMWASVVGQENLTVRLFDRGVMKNGDLLDDFCAVAGIDRGPLEDPPYLNQSLSAEEVDLSIRIGKWTPSRLKSGGPNPLFHAVMALKRRGLKQPGSKLVLSDAQRERIRAAHAESNERLRAQFFPDRERLFTRF</sequence>
<dbReference type="Gene3D" id="3.40.50.300">
    <property type="entry name" value="P-loop containing nucleotide triphosphate hydrolases"/>
    <property type="match status" value="1"/>
</dbReference>
<protein>
    <recommendedName>
        <fullName evidence="3">Sulfotransferase family protein</fullName>
    </recommendedName>
</protein>
<keyword evidence="2" id="KW-1185">Reference proteome</keyword>
<dbReference type="Proteomes" id="UP000244940">
    <property type="component" value="Unassembled WGS sequence"/>
</dbReference>
<dbReference type="RefSeq" id="WP_109534156.1">
    <property type="nucleotide sequence ID" value="NZ_QEYD01000009.1"/>
</dbReference>
<dbReference type="EMBL" id="QEYD01000009">
    <property type="protein sequence ID" value="PWE27740.1"/>
    <property type="molecule type" value="Genomic_DNA"/>
</dbReference>
<comment type="caution">
    <text evidence="1">The sequence shown here is derived from an EMBL/GenBank/DDBJ whole genome shotgun (WGS) entry which is preliminary data.</text>
</comment>
<gene>
    <name evidence="1" type="ORF">C4N9_14995</name>
</gene>
<dbReference type="AlphaFoldDB" id="A0A2U2C781"/>
<dbReference type="GeneID" id="94366200"/>
<evidence type="ECO:0000313" key="1">
    <source>
        <dbReference type="EMBL" id="PWE27740.1"/>
    </source>
</evidence>
<accession>A0A2U2C781</accession>
<dbReference type="OrthoDB" id="547419at2"/>
<evidence type="ECO:0000313" key="2">
    <source>
        <dbReference type="Proteomes" id="UP000244940"/>
    </source>
</evidence>
<name>A0A2U2C781_9RHOB</name>
<reference evidence="1 2" key="1">
    <citation type="submission" date="2018-05" db="EMBL/GenBank/DDBJ databases">
        <title>Pararhodobacter marina sp. nov., isolated from deep-sea water of the Indian Ocean.</title>
        <authorList>
            <person name="Lai Q.Sr."/>
            <person name="Liu X."/>
            <person name="Shao Z."/>
        </authorList>
    </citation>
    <scope>NUCLEOTIDE SEQUENCE [LARGE SCALE GENOMIC DNA]</scope>
    <source>
        <strain evidence="1 2">CIC4N-9</strain>
    </source>
</reference>
<evidence type="ECO:0008006" key="3">
    <source>
        <dbReference type="Google" id="ProtNLM"/>
    </source>
</evidence>